<name>A0ABX6PBQ5_9HYPH</name>
<dbReference type="EMBL" id="CP054021">
    <property type="protein sequence ID" value="QKK16389.1"/>
    <property type="molecule type" value="Genomic_DNA"/>
</dbReference>
<dbReference type="CDD" id="cd11599">
    <property type="entry name" value="HDAC_classII_2"/>
    <property type="match status" value="1"/>
</dbReference>
<dbReference type="InterPro" id="IPR037138">
    <property type="entry name" value="His_deacetylse_dom_sf"/>
</dbReference>
<evidence type="ECO:0000256" key="1">
    <source>
        <dbReference type="ARBA" id="ARBA00005947"/>
    </source>
</evidence>
<dbReference type="InterPro" id="IPR023801">
    <property type="entry name" value="His_deacetylse_dom"/>
</dbReference>
<keyword evidence="4" id="KW-1185">Reference proteome</keyword>
<dbReference type="Pfam" id="PF00850">
    <property type="entry name" value="Hist_deacetyl"/>
    <property type="match status" value="1"/>
</dbReference>
<organism evidence="3 4">
    <name type="scientific">Rhizobium indicum</name>
    <dbReference type="NCBI Taxonomy" id="2583231"/>
    <lineage>
        <taxon>Bacteria</taxon>
        <taxon>Pseudomonadati</taxon>
        <taxon>Pseudomonadota</taxon>
        <taxon>Alphaproteobacteria</taxon>
        <taxon>Hyphomicrobiales</taxon>
        <taxon>Rhizobiaceae</taxon>
        <taxon>Rhizobium/Agrobacterium group</taxon>
        <taxon>Rhizobium</taxon>
    </lineage>
</organism>
<dbReference type="PANTHER" id="PTHR10625">
    <property type="entry name" value="HISTONE DEACETYLASE HDAC1-RELATED"/>
    <property type="match status" value="1"/>
</dbReference>
<dbReference type="InterPro" id="IPR023696">
    <property type="entry name" value="Ureohydrolase_dom_sf"/>
</dbReference>
<gene>
    <name evidence="3" type="ORF">FFM53_008265</name>
</gene>
<protein>
    <submittedName>
        <fullName evidence="3">Histone deacetylase family protein</fullName>
    </submittedName>
</protein>
<dbReference type="PRINTS" id="PR01270">
    <property type="entry name" value="HDASUPER"/>
</dbReference>
<evidence type="ECO:0000259" key="2">
    <source>
        <dbReference type="Pfam" id="PF00850"/>
    </source>
</evidence>
<evidence type="ECO:0000313" key="3">
    <source>
        <dbReference type="EMBL" id="QKK16389.1"/>
    </source>
</evidence>
<evidence type="ECO:0000313" key="4">
    <source>
        <dbReference type="Proteomes" id="UP000305673"/>
    </source>
</evidence>
<comment type="similarity">
    <text evidence="1">Belongs to the histone deacetylase family.</text>
</comment>
<dbReference type="Gene3D" id="3.40.800.20">
    <property type="entry name" value="Histone deacetylase domain"/>
    <property type="match status" value="1"/>
</dbReference>
<dbReference type="SUPFAM" id="SSF52768">
    <property type="entry name" value="Arginase/deacetylase"/>
    <property type="match status" value="1"/>
</dbReference>
<dbReference type="RefSeq" id="WP_128408042.1">
    <property type="nucleotide sequence ID" value="NZ_CP054021.1"/>
</dbReference>
<feature type="domain" description="Histone deacetylase" evidence="2">
    <location>
        <begin position="20"/>
        <end position="305"/>
    </location>
</feature>
<dbReference type="PANTHER" id="PTHR10625:SF10">
    <property type="entry name" value="HISTONE DEACETYLASE HDAC1"/>
    <property type="match status" value="1"/>
</dbReference>
<dbReference type="InterPro" id="IPR000286">
    <property type="entry name" value="HDACs"/>
</dbReference>
<dbReference type="Proteomes" id="UP000305673">
    <property type="component" value="Chromosome"/>
</dbReference>
<proteinExistence type="inferred from homology"/>
<sequence>MSTRLYEHPIFLEHVTPAGHPERSDRIRAINVALEHPNFERLERRQAPQANEDAVLLAHPEEHLIAVMREIPEEEGEINQIEADTYASSKSLQAALTGIGGAMAAVDDVFTGRADNVFVAARPPGHHAEKMTAMGFCFFNNAAIAARHAQKTHGAERIAIVDWDVHHGNGTQDIFWDDPSVLFCSTHQMPLYPGTGAKDEKGTHNTIVNAPLSPNVGSDHFREAFKSRVLPALDDFRPDLIIISAGFDAHHRDPLAQINLTGEDFDWATGRVLELADRYAKNRVVSLLEGGYDLEGLAESAGMHILRMMKG</sequence>
<accession>A0ABX6PBQ5</accession>
<reference evidence="3 4" key="1">
    <citation type="submission" date="2020-05" db="EMBL/GenBank/DDBJ databases">
        <title>Genome sequences of pea root nodulating Rhizobium spp.</title>
        <authorList>
            <person name="Rahi P."/>
        </authorList>
    </citation>
    <scope>NUCLEOTIDE SEQUENCE [LARGE SCALE GENOMIC DNA]</scope>
    <source>
        <strain evidence="4">JKLM 12A2</strain>
    </source>
</reference>